<accession>A0ABT5HWH3</accession>
<evidence type="ECO:0000313" key="6">
    <source>
        <dbReference type="Proteomes" id="UP001214854"/>
    </source>
</evidence>
<protein>
    <submittedName>
        <fullName evidence="5">Bifunctional molybdenum cofactor biosynthesis protein MoaC/MoaB</fullName>
        <ecNumber evidence="5">4.6.1.17</ecNumber>
    </submittedName>
</protein>
<keyword evidence="6" id="KW-1185">Reference proteome</keyword>
<evidence type="ECO:0000313" key="5">
    <source>
        <dbReference type="EMBL" id="MDC7684432.1"/>
    </source>
</evidence>
<dbReference type="Pfam" id="PF00994">
    <property type="entry name" value="MoCF_biosynth"/>
    <property type="match status" value="1"/>
</dbReference>
<dbReference type="GO" id="GO:0061799">
    <property type="term" value="F:cyclic pyranopterin monophosphate synthase activity"/>
    <property type="evidence" value="ECO:0007669"/>
    <property type="project" value="UniProtKB-EC"/>
</dbReference>
<dbReference type="InterPro" id="IPR012247">
    <property type="entry name" value="MoaC_MogA"/>
</dbReference>
<comment type="function">
    <text evidence="3">Catalyzes the conversion of (8S)-3',8-cyclo-7,8-dihydroguanosine 5'-triphosphate to cyclic pyranopterin monophosphate (cPMP).</text>
</comment>
<dbReference type="SUPFAM" id="SSF53218">
    <property type="entry name" value="Molybdenum cofactor biosynthesis proteins"/>
    <property type="match status" value="1"/>
</dbReference>
<dbReference type="SMART" id="SM00852">
    <property type="entry name" value="MoCF_biosynth"/>
    <property type="match status" value="1"/>
</dbReference>
<dbReference type="Gene3D" id="3.40.980.10">
    <property type="entry name" value="MoaB/Mog-like domain"/>
    <property type="match status" value="1"/>
</dbReference>
<gene>
    <name evidence="5" type="primary">moaCB</name>
    <name evidence="5" type="ORF">PQU92_14190</name>
</gene>
<feature type="domain" description="MoaB/Mog" evidence="4">
    <location>
        <begin position="174"/>
        <end position="318"/>
    </location>
</feature>
<dbReference type="InterPro" id="IPR002820">
    <property type="entry name" value="Mopterin_CF_biosynth-C_dom"/>
</dbReference>
<comment type="caution">
    <text evidence="5">The sequence shown here is derived from an EMBL/GenBank/DDBJ whole genome shotgun (WGS) entry which is preliminary data.</text>
</comment>
<reference evidence="5 6" key="1">
    <citation type="submission" date="2023-01" db="EMBL/GenBank/DDBJ databases">
        <title>Novel species of the genus Asticcacaulis isolated from rivers.</title>
        <authorList>
            <person name="Lu H."/>
        </authorList>
    </citation>
    <scope>NUCLEOTIDE SEQUENCE [LARGE SCALE GENOMIC DNA]</scope>
    <source>
        <strain evidence="5 6">BYS171W</strain>
    </source>
</reference>
<evidence type="ECO:0000256" key="1">
    <source>
        <dbReference type="ARBA" id="ARBA00005046"/>
    </source>
</evidence>
<dbReference type="InterPro" id="IPR001453">
    <property type="entry name" value="MoaB/Mog_dom"/>
</dbReference>
<evidence type="ECO:0000259" key="4">
    <source>
        <dbReference type="SMART" id="SM00852"/>
    </source>
</evidence>
<dbReference type="PIRSF" id="PIRSF036594">
    <property type="entry name" value="MoaC_MogA"/>
    <property type="match status" value="1"/>
</dbReference>
<name>A0ABT5HWH3_9CAUL</name>
<dbReference type="SUPFAM" id="SSF55040">
    <property type="entry name" value="Molybdenum cofactor biosynthesis protein C, MoaC"/>
    <property type="match status" value="1"/>
</dbReference>
<evidence type="ECO:0000256" key="3">
    <source>
        <dbReference type="ARBA" id="ARBA00055087"/>
    </source>
</evidence>
<dbReference type="PANTHER" id="PTHR43764">
    <property type="entry name" value="MOLYBDENUM COFACTOR BIOSYNTHESIS"/>
    <property type="match status" value="1"/>
</dbReference>
<dbReference type="RefSeq" id="WP_272748906.1">
    <property type="nucleotide sequence ID" value="NZ_JAQQKX010000012.1"/>
</dbReference>
<keyword evidence="5" id="KW-0456">Lyase</keyword>
<dbReference type="EC" id="4.6.1.17" evidence="5"/>
<dbReference type="InterPro" id="IPR036522">
    <property type="entry name" value="MoaC_sf"/>
</dbReference>
<dbReference type="Pfam" id="PF01967">
    <property type="entry name" value="MoaC"/>
    <property type="match status" value="1"/>
</dbReference>
<comment type="pathway">
    <text evidence="1">Cofactor biosynthesis; molybdopterin biosynthesis.</text>
</comment>
<sequence>MNTYKMIDVGEKKITRRMAIAGGTIEVGPPAFVRIHDRSIPKGDPLTLCQLAGIQGAKAAAQTMMLCHPLPLDHVDIGVEPDPENHAIHVFCKVIANAKTGVEMEALAGVNAALLNIWDITKMIEPGLRLSNVRLLVKSGGKSGLWLNPGGVPDWVNEHITAAKEPVLKGRKAAVITLSDRAAAGVYEDKSGPVLCESLSEYGAEIVDKRIIADGVQTLTDAIKDLLSNEDLHLIICTGGTGVAERDLTPETLEGLFDRSIPGIGELLRSDGARFTPLSWSSRAVGGLIGKTLVVALPGSPRAVAEGISALLPALLPHLIRISHGEAQ</sequence>
<dbReference type="EMBL" id="JAQQKX010000012">
    <property type="protein sequence ID" value="MDC7684432.1"/>
    <property type="molecule type" value="Genomic_DNA"/>
</dbReference>
<dbReference type="CDD" id="cd00886">
    <property type="entry name" value="MogA_MoaB"/>
    <property type="match status" value="1"/>
</dbReference>
<organism evidence="5 6">
    <name type="scientific">Asticcacaulis aquaticus</name>
    <dbReference type="NCBI Taxonomy" id="2984212"/>
    <lineage>
        <taxon>Bacteria</taxon>
        <taxon>Pseudomonadati</taxon>
        <taxon>Pseudomonadota</taxon>
        <taxon>Alphaproteobacteria</taxon>
        <taxon>Caulobacterales</taxon>
        <taxon>Caulobacteraceae</taxon>
        <taxon>Asticcacaulis</taxon>
    </lineage>
</organism>
<dbReference type="NCBIfam" id="NF002947">
    <property type="entry name" value="PRK03604.1"/>
    <property type="match status" value="1"/>
</dbReference>
<proteinExistence type="predicted"/>
<keyword evidence="2" id="KW-0501">Molybdenum cofactor biosynthesis</keyword>
<dbReference type="InterPro" id="IPR036425">
    <property type="entry name" value="MoaB/Mog-like_dom_sf"/>
</dbReference>
<dbReference type="PANTHER" id="PTHR43764:SF1">
    <property type="entry name" value="MOLYBDOPTERIN MOLYBDOTRANSFERASE"/>
    <property type="match status" value="1"/>
</dbReference>
<dbReference type="Gene3D" id="3.30.70.640">
    <property type="entry name" value="Molybdopterin cofactor biosynthesis C (MoaC) domain"/>
    <property type="match status" value="1"/>
</dbReference>
<dbReference type="InterPro" id="IPR051920">
    <property type="entry name" value="MPT_Adenylyltrnsfr/MoaC-Rel"/>
</dbReference>
<dbReference type="NCBIfam" id="TIGR00177">
    <property type="entry name" value="molyb_syn"/>
    <property type="match status" value="1"/>
</dbReference>
<dbReference type="Proteomes" id="UP001214854">
    <property type="component" value="Unassembled WGS sequence"/>
</dbReference>
<evidence type="ECO:0000256" key="2">
    <source>
        <dbReference type="ARBA" id="ARBA00023150"/>
    </source>
</evidence>